<proteinExistence type="predicted"/>
<feature type="domain" description="CHK kinase-like" evidence="1">
    <location>
        <begin position="124"/>
        <end position="319"/>
    </location>
</feature>
<dbReference type="InterPro" id="IPR011009">
    <property type="entry name" value="Kinase-like_dom_sf"/>
</dbReference>
<dbReference type="Gene3D" id="3.90.1200.10">
    <property type="match status" value="1"/>
</dbReference>
<dbReference type="Pfam" id="PF02958">
    <property type="entry name" value="EcKL"/>
    <property type="match status" value="1"/>
</dbReference>
<sequence length="416" mass="47445">MSSKEDENREKIRILANDGETFGPGKLVEVRDSNVNKAAQYASEVLFFDVVLQDSGVENVIPVVVKNQLNEYAMEIMQSDVQFANEVTMYRDILPALGADDLDIAPKFFYAQVNANGDHSTDVVILENLKPAGFRVAKDLFLDHEHVTMAMKKLGSVHGLSYRMKRTNMEKVMTLAKSLKPVRRNDNDPDGPVVAEAYFYRGFEATIHHDQSGIAKKAMEKLSKVLTERKGWDAFLTPEEPFAVFALGDFNSNNIMYKYDETERPIDVKFFDFGTSIYADPSIDIAFFLYMNTNEENRQKYWDDWFKSYWDGLTDIEPQPGFTWDEFSANFSKRAIYGFLPTSFYVPVMMNEELPTTVEEWLELAQTLEEKVNMAKTVGGDEATTATSNIVRHLYDRGFLKDFVDKFETPAAESTS</sequence>
<dbReference type="SMART" id="SM00587">
    <property type="entry name" value="CHK"/>
    <property type="match status" value="1"/>
</dbReference>
<protein>
    <submittedName>
        <fullName evidence="2">Juvenile hormone-inducible protein</fullName>
    </submittedName>
</protein>
<evidence type="ECO:0000313" key="2">
    <source>
        <dbReference type="EMBL" id="BES93707.1"/>
    </source>
</evidence>
<keyword evidence="3" id="KW-1185">Reference proteome</keyword>
<evidence type="ECO:0000259" key="1">
    <source>
        <dbReference type="SMART" id="SM00587"/>
    </source>
</evidence>
<dbReference type="EMBL" id="AP028912">
    <property type="protein sequence ID" value="BES93707.1"/>
    <property type="molecule type" value="Genomic_DNA"/>
</dbReference>
<dbReference type="SUPFAM" id="SSF56112">
    <property type="entry name" value="Protein kinase-like (PK-like)"/>
    <property type="match status" value="1"/>
</dbReference>
<gene>
    <name evidence="2" type="ORF">NTJ_06516</name>
</gene>
<reference evidence="2 3" key="1">
    <citation type="submission" date="2023-09" db="EMBL/GenBank/DDBJ databases">
        <title>Nesidiocoris tenuis whole genome shotgun sequence.</title>
        <authorList>
            <person name="Shibata T."/>
            <person name="Shimoda M."/>
            <person name="Kobayashi T."/>
            <person name="Uehara T."/>
        </authorList>
    </citation>
    <scope>NUCLEOTIDE SEQUENCE [LARGE SCALE GENOMIC DNA]</scope>
    <source>
        <strain evidence="2 3">Japan</strain>
    </source>
</reference>
<name>A0ABN7AQU3_9HEMI</name>
<dbReference type="InterPro" id="IPR015897">
    <property type="entry name" value="CHK_kinase-like"/>
</dbReference>
<accession>A0ABN7AQU3</accession>
<dbReference type="PANTHER" id="PTHR11012">
    <property type="entry name" value="PROTEIN KINASE-LIKE DOMAIN-CONTAINING"/>
    <property type="match status" value="1"/>
</dbReference>
<evidence type="ECO:0000313" key="3">
    <source>
        <dbReference type="Proteomes" id="UP001307889"/>
    </source>
</evidence>
<dbReference type="Proteomes" id="UP001307889">
    <property type="component" value="Chromosome 4"/>
</dbReference>
<dbReference type="PANTHER" id="PTHR11012:SF30">
    <property type="entry name" value="PROTEIN KINASE-LIKE DOMAIN-CONTAINING"/>
    <property type="match status" value="1"/>
</dbReference>
<dbReference type="InterPro" id="IPR004119">
    <property type="entry name" value="EcKL"/>
</dbReference>
<organism evidence="2 3">
    <name type="scientific">Nesidiocoris tenuis</name>
    <dbReference type="NCBI Taxonomy" id="355587"/>
    <lineage>
        <taxon>Eukaryota</taxon>
        <taxon>Metazoa</taxon>
        <taxon>Ecdysozoa</taxon>
        <taxon>Arthropoda</taxon>
        <taxon>Hexapoda</taxon>
        <taxon>Insecta</taxon>
        <taxon>Pterygota</taxon>
        <taxon>Neoptera</taxon>
        <taxon>Paraneoptera</taxon>
        <taxon>Hemiptera</taxon>
        <taxon>Heteroptera</taxon>
        <taxon>Panheteroptera</taxon>
        <taxon>Cimicomorpha</taxon>
        <taxon>Miridae</taxon>
        <taxon>Dicyphina</taxon>
        <taxon>Nesidiocoris</taxon>
    </lineage>
</organism>